<gene>
    <name evidence="2" type="ORF">PS718_04495</name>
</gene>
<reference evidence="2 3" key="1">
    <citation type="submission" date="2019-09" db="EMBL/GenBank/DDBJ databases">
        <authorList>
            <person name="Chandra G."/>
            <person name="Truman W A."/>
        </authorList>
    </citation>
    <scope>NUCLEOTIDE SEQUENCE [LARGE SCALE GENOMIC DNA]</scope>
    <source>
        <strain evidence="2">PS718</strain>
    </source>
</reference>
<feature type="signal peptide" evidence="1">
    <location>
        <begin position="1"/>
        <end position="21"/>
    </location>
</feature>
<protein>
    <recommendedName>
        <fullName evidence="4">Lipoprotein</fullName>
    </recommendedName>
</protein>
<feature type="chain" id="PRO_5022798206" description="Lipoprotein" evidence="1">
    <location>
        <begin position="22"/>
        <end position="359"/>
    </location>
</feature>
<name>A0A5E7ED40_PSEFL</name>
<accession>A0A5E7ED40</accession>
<evidence type="ECO:0008006" key="4">
    <source>
        <dbReference type="Google" id="ProtNLM"/>
    </source>
</evidence>
<evidence type="ECO:0000256" key="1">
    <source>
        <dbReference type="SAM" id="SignalP"/>
    </source>
</evidence>
<keyword evidence="1" id="KW-0732">Signal</keyword>
<evidence type="ECO:0000313" key="3">
    <source>
        <dbReference type="Proteomes" id="UP000325375"/>
    </source>
</evidence>
<dbReference type="AlphaFoldDB" id="A0A5E7ED40"/>
<dbReference type="Proteomes" id="UP000325375">
    <property type="component" value="Unassembled WGS sequence"/>
</dbReference>
<proteinExistence type="predicted"/>
<dbReference type="RefSeq" id="WP_191626491.1">
    <property type="nucleotide sequence ID" value="NZ_CABVHX010000024.1"/>
</dbReference>
<evidence type="ECO:0000313" key="2">
    <source>
        <dbReference type="EMBL" id="VVO24628.1"/>
    </source>
</evidence>
<dbReference type="EMBL" id="CABVHX010000024">
    <property type="protein sequence ID" value="VVO24628.1"/>
    <property type="molecule type" value="Genomic_DNA"/>
</dbReference>
<organism evidence="2 3">
    <name type="scientific">Pseudomonas fluorescens</name>
    <dbReference type="NCBI Taxonomy" id="294"/>
    <lineage>
        <taxon>Bacteria</taxon>
        <taxon>Pseudomonadati</taxon>
        <taxon>Pseudomonadota</taxon>
        <taxon>Gammaproteobacteria</taxon>
        <taxon>Pseudomonadales</taxon>
        <taxon>Pseudomonadaceae</taxon>
        <taxon>Pseudomonas</taxon>
    </lineage>
</organism>
<sequence length="359" mass="40838" precursor="true">MELKTLFFAALMWLPITQASADTSPLDGHYYLTGAMEMGAELLLRKDGTFSAGIAYGSAGGVAKGNWYVEENTLMLEQEPAAQPAKKLSYNLSRESTLIELKEYADKEKNELAKESYVLELRYDHQPLPPPLKPVMISLEFNSGPPGQLLLNSNQQSDLWFPYDHQRTLKKIGFGADHNRGTYQWFDVAGDSRAFNIGWKKRKNQPLTFEQPIGFDLATTSQYLAPEERERVDHNYWLTFYHFDPVAPPAIHPVEVHWQFKDGSTLKDVWTDSQRNTLTMPFSPNKALAKIGLHTQNSPDEIEWFTVMPETRWATLDWQAYPDPANGDLSVLFKDLQLAIEPNCLAVNFGNGKACFRRQ</sequence>